<feature type="transmembrane region" description="Helical" evidence="3">
    <location>
        <begin position="85"/>
        <end position="107"/>
    </location>
</feature>
<name>L8Y5I0_TUPCH</name>
<accession>L8Y5I0</accession>
<protein>
    <submittedName>
        <fullName evidence="4">Folate transporter 1</fullName>
    </submittedName>
</protein>
<evidence type="ECO:0000313" key="5">
    <source>
        <dbReference type="Proteomes" id="UP000011518"/>
    </source>
</evidence>
<dbReference type="STRING" id="246437.L8Y5I0"/>
<dbReference type="GO" id="GO:0016323">
    <property type="term" value="C:basolateral plasma membrane"/>
    <property type="evidence" value="ECO:0007669"/>
    <property type="project" value="TreeGrafter"/>
</dbReference>
<dbReference type="GO" id="GO:0008518">
    <property type="term" value="F:folate:monoatomic anion antiporter activity"/>
    <property type="evidence" value="ECO:0007669"/>
    <property type="project" value="TreeGrafter"/>
</dbReference>
<gene>
    <name evidence="4" type="ORF">TREES_T100005966</name>
</gene>
<keyword evidence="3" id="KW-0812">Transmembrane</keyword>
<evidence type="ECO:0000256" key="1">
    <source>
        <dbReference type="ARBA" id="ARBA00005773"/>
    </source>
</evidence>
<feature type="transmembrane region" description="Helical" evidence="3">
    <location>
        <begin position="59"/>
        <end position="79"/>
    </location>
</feature>
<reference evidence="5" key="2">
    <citation type="journal article" date="2013" name="Nat. Commun.">
        <title>Genome of the Chinese tree shrew.</title>
        <authorList>
            <person name="Fan Y."/>
            <person name="Huang Z.Y."/>
            <person name="Cao C.C."/>
            <person name="Chen C.S."/>
            <person name="Chen Y.X."/>
            <person name="Fan D.D."/>
            <person name="He J."/>
            <person name="Hou H.L."/>
            <person name="Hu L."/>
            <person name="Hu X.T."/>
            <person name="Jiang X.T."/>
            <person name="Lai R."/>
            <person name="Lang Y.S."/>
            <person name="Liang B."/>
            <person name="Liao S.G."/>
            <person name="Mu D."/>
            <person name="Ma Y.Y."/>
            <person name="Niu Y.Y."/>
            <person name="Sun X.Q."/>
            <person name="Xia J.Q."/>
            <person name="Xiao J."/>
            <person name="Xiong Z.Q."/>
            <person name="Xu L."/>
            <person name="Yang L."/>
            <person name="Zhang Y."/>
            <person name="Zhao W."/>
            <person name="Zhao X.D."/>
            <person name="Zheng Y.T."/>
            <person name="Zhou J.M."/>
            <person name="Zhu Y.B."/>
            <person name="Zhang G.J."/>
            <person name="Wang J."/>
            <person name="Yao Y.G."/>
        </authorList>
    </citation>
    <scope>NUCLEOTIDE SEQUENCE [LARGE SCALE GENOMIC DNA]</scope>
</reference>
<evidence type="ECO:0000256" key="2">
    <source>
        <dbReference type="SAM" id="MobiDB-lite"/>
    </source>
</evidence>
<dbReference type="EMBL" id="KB367836">
    <property type="protein sequence ID" value="ELV10319.1"/>
    <property type="molecule type" value="Genomic_DNA"/>
</dbReference>
<keyword evidence="3" id="KW-1133">Transmembrane helix</keyword>
<keyword evidence="5" id="KW-1185">Reference proteome</keyword>
<keyword evidence="3" id="KW-0472">Membrane</keyword>
<feature type="transmembrane region" description="Helical" evidence="3">
    <location>
        <begin position="151"/>
        <end position="174"/>
    </location>
</feature>
<proteinExistence type="inferred from homology"/>
<dbReference type="PANTHER" id="PTHR10686:SF12">
    <property type="entry name" value="REDUCED FOLATE TRANSPORTER"/>
    <property type="match status" value="1"/>
</dbReference>
<feature type="transmembrane region" description="Helical" evidence="3">
    <location>
        <begin position="114"/>
        <end position="136"/>
    </location>
</feature>
<evidence type="ECO:0000313" key="4">
    <source>
        <dbReference type="EMBL" id="ELV10319.1"/>
    </source>
</evidence>
<dbReference type="AlphaFoldDB" id="L8Y5I0"/>
<dbReference type="InParanoid" id="L8Y5I0"/>
<dbReference type="GO" id="GO:0016324">
    <property type="term" value="C:apical plasma membrane"/>
    <property type="evidence" value="ECO:0007669"/>
    <property type="project" value="TreeGrafter"/>
</dbReference>
<dbReference type="Pfam" id="PF01770">
    <property type="entry name" value="Folate_carrier"/>
    <property type="match status" value="1"/>
</dbReference>
<reference evidence="5" key="1">
    <citation type="submission" date="2012-07" db="EMBL/GenBank/DDBJ databases">
        <title>Genome of the Chinese tree shrew, a rising model animal genetically related to primates.</title>
        <authorList>
            <person name="Zhang G."/>
            <person name="Fan Y."/>
            <person name="Yao Y."/>
            <person name="Huang Z."/>
        </authorList>
    </citation>
    <scope>NUCLEOTIDE SEQUENCE [LARGE SCALE GENOMIC DNA]</scope>
</reference>
<feature type="region of interest" description="Disordered" evidence="2">
    <location>
        <begin position="206"/>
        <end position="244"/>
    </location>
</feature>
<organism evidence="4 5">
    <name type="scientific">Tupaia chinensis</name>
    <name type="common">Chinese tree shrew</name>
    <name type="synonym">Tupaia belangeri chinensis</name>
    <dbReference type="NCBI Taxonomy" id="246437"/>
    <lineage>
        <taxon>Eukaryota</taxon>
        <taxon>Metazoa</taxon>
        <taxon>Chordata</taxon>
        <taxon>Craniata</taxon>
        <taxon>Vertebrata</taxon>
        <taxon>Euteleostomi</taxon>
        <taxon>Mammalia</taxon>
        <taxon>Eutheria</taxon>
        <taxon>Euarchontoglires</taxon>
        <taxon>Scandentia</taxon>
        <taxon>Tupaiidae</taxon>
        <taxon>Tupaia</taxon>
    </lineage>
</organism>
<comment type="similarity">
    <text evidence="1">Belongs to the reduced folate carrier (RFC) transporter (TC 2.A.48) family.</text>
</comment>
<dbReference type="Proteomes" id="UP000011518">
    <property type="component" value="Unassembled WGS sequence"/>
</dbReference>
<dbReference type="eggNOG" id="KOG3810">
    <property type="taxonomic scope" value="Eukaryota"/>
</dbReference>
<dbReference type="GO" id="GO:0098838">
    <property type="term" value="P:folate transmembrane transport"/>
    <property type="evidence" value="ECO:0007669"/>
    <property type="project" value="TreeGrafter"/>
</dbReference>
<sequence>MLSIHVEIPAKKWVPLSSCGISVKQVFVEPGQAAGRTPGAITSFAAGFMKIRWALWSKLVIAVVTATQAGLVFLLYSSHDIWPCYLAFGRVRVAYQFLVPIATFQIASSLSKELCALVFGVNTFLATVLKTIITLIVSDKRGLSLSVRSQFLVYFVYFLVLCGIYFTGAMLDLLHYLRQKHHQPLPLAPELRSPAEKTMQALGLQDRDLSGLQPLAPPPLEHSMEDSTRAPQLASPEEDGQDKA</sequence>
<dbReference type="PANTHER" id="PTHR10686">
    <property type="entry name" value="FOLATE TRANSPORTER"/>
    <property type="match status" value="1"/>
</dbReference>
<dbReference type="InterPro" id="IPR002666">
    <property type="entry name" value="Folate_carrier"/>
</dbReference>
<evidence type="ECO:0000256" key="3">
    <source>
        <dbReference type="SAM" id="Phobius"/>
    </source>
</evidence>
<dbReference type="GO" id="GO:0005542">
    <property type="term" value="F:folic acid binding"/>
    <property type="evidence" value="ECO:0007669"/>
    <property type="project" value="TreeGrafter"/>
</dbReference>
<dbReference type="NCBIfam" id="TIGR00806">
    <property type="entry name" value="rfc"/>
    <property type="match status" value="1"/>
</dbReference>